<dbReference type="EMBL" id="ACLJ02000002">
    <property type="protein sequence ID" value="EFK54677.1"/>
    <property type="molecule type" value="Genomic_DNA"/>
</dbReference>
<reference evidence="3" key="1">
    <citation type="submission" date="2010-06" db="EMBL/GenBank/DDBJ databases">
        <authorList>
            <person name="Muzny D."/>
            <person name="Qin X."/>
            <person name="Buhay C."/>
            <person name="Dugan-Rocha S."/>
            <person name="Ding Y."/>
            <person name="Chen G."/>
            <person name="Hawes A."/>
            <person name="Holder M."/>
            <person name="Jhangiani S."/>
            <person name="Johnson A."/>
            <person name="Khan Z."/>
            <person name="Li Z."/>
            <person name="Liu W."/>
            <person name="Liu X."/>
            <person name="Perez L."/>
            <person name="Shen H."/>
            <person name="Wang Q."/>
            <person name="Watt J."/>
            <person name="Xi L."/>
            <person name="Xin Y."/>
            <person name="Zhou J."/>
            <person name="Deng J."/>
            <person name="Jiang H."/>
            <person name="Liu Y."/>
            <person name="Qu J."/>
            <person name="Song X.-Z."/>
            <person name="Zhang L."/>
            <person name="Villasana D."/>
            <person name="Johnson A."/>
            <person name="Liu J."/>
            <person name="Liyanage D."/>
            <person name="Lorensuhewa L."/>
            <person name="Robinson T."/>
            <person name="Song A."/>
            <person name="Song B.-B."/>
            <person name="Dinh H."/>
            <person name="Thornton R."/>
            <person name="Coyle M."/>
            <person name="Francisco L."/>
            <person name="Jackson L."/>
            <person name="Javaid M."/>
            <person name="Korchina V."/>
            <person name="Kovar C."/>
            <person name="Mata R."/>
            <person name="Mathew T."/>
            <person name="Ngo R."/>
            <person name="Nguyen L."/>
            <person name="Nguyen N."/>
            <person name="Okwuonu G."/>
            <person name="Ongeri F."/>
            <person name="Pham C."/>
            <person name="Simmons D."/>
            <person name="Wilczek-Boney K."/>
            <person name="Hale W."/>
            <person name="Jakkamsetti A."/>
            <person name="Pham P."/>
            <person name="Ruth R."/>
            <person name="San Lucas F."/>
            <person name="Warren J."/>
            <person name="Zhang J."/>
            <person name="Zhao Z."/>
            <person name="Zhou C."/>
            <person name="Zhu D."/>
            <person name="Lee S."/>
            <person name="Bess C."/>
            <person name="Blankenburg K."/>
            <person name="Forbes L."/>
            <person name="Fu Q."/>
            <person name="Gubbala S."/>
            <person name="Hirani K."/>
            <person name="Jayaseelan J.C."/>
            <person name="Lara F."/>
            <person name="Munidasa M."/>
            <person name="Palculict T."/>
            <person name="Patil S."/>
            <person name="Pu L.-L."/>
            <person name="Saada N."/>
            <person name="Tang L."/>
            <person name="Weissenberger G."/>
            <person name="Zhu Y."/>
            <person name="Hemphill L."/>
            <person name="Shang Y."/>
            <person name="Youmans B."/>
            <person name="Ayvaz T."/>
            <person name="Ross M."/>
            <person name="Santibanez J."/>
            <person name="Aqrawi P."/>
            <person name="Gross S."/>
            <person name="Joshi V."/>
            <person name="Fowler G."/>
            <person name="Nazareth L."/>
            <person name="Reid J."/>
            <person name="Worley K."/>
            <person name="Petrosino J."/>
            <person name="Highlander S."/>
            <person name="Gibbs R."/>
        </authorList>
    </citation>
    <scope>NUCLEOTIDE SEQUENCE [LARGE SCALE GENOMIC DNA]</scope>
    <source>
        <strain evidence="3">ATCC 33030</strain>
    </source>
</reference>
<organism evidence="3 4">
    <name type="scientific">Corynebacterium genitalium ATCC 33030</name>
    <dbReference type="NCBI Taxonomy" id="585529"/>
    <lineage>
        <taxon>Bacteria</taxon>
        <taxon>Bacillati</taxon>
        <taxon>Actinomycetota</taxon>
        <taxon>Actinomycetes</taxon>
        <taxon>Mycobacteriales</taxon>
        <taxon>Corynebacteriaceae</taxon>
        <taxon>Corynebacterium</taxon>
    </lineage>
</organism>
<keyword evidence="2" id="KW-0732">Signal</keyword>
<feature type="signal peptide" evidence="2">
    <location>
        <begin position="1"/>
        <end position="25"/>
    </location>
</feature>
<feature type="region of interest" description="Disordered" evidence="1">
    <location>
        <begin position="28"/>
        <end position="95"/>
    </location>
</feature>
<gene>
    <name evidence="3" type="ORF">HMPREF0291_11057</name>
</gene>
<keyword evidence="4" id="KW-1185">Reference proteome</keyword>
<evidence type="ECO:0000256" key="2">
    <source>
        <dbReference type="SAM" id="SignalP"/>
    </source>
</evidence>
<feature type="compositionally biased region" description="Acidic residues" evidence="1">
    <location>
        <begin position="46"/>
        <end position="56"/>
    </location>
</feature>
<dbReference type="Proteomes" id="UP000004208">
    <property type="component" value="Unassembled WGS sequence"/>
</dbReference>
<evidence type="ECO:0000313" key="4">
    <source>
        <dbReference type="Proteomes" id="UP000004208"/>
    </source>
</evidence>
<evidence type="ECO:0000313" key="3">
    <source>
        <dbReference type="EMBL" id="EFK54677.1"/>
    </source>
</evidence>
<protein>
    <recommendedName>
        <fullName evidence="5">Secreted protein</fullName>
    </recommendedName>
</protein>
<name>D7WC48_9CORY</name>
<dbReference type="HOGENOM" id="CLU_1583728_0_0_11"/>
<accession>D7WC48</accession>
<feature type="compositionally biased region" description="Low complexity" evidence="1">
    <location>
        <begin position="71"/>
        <end position="85"/>
    </location>
</feature>
<dbReference type="eggNOG" id="ENOG5031XHZ">
    <property type="taxonomic scope" value="Bacteria"/>
</dbReference>
<dbReference type="AlphaFoldDB" id="D7WC48"/>
<evidence type="ECO:0000256" key="1">
    <source>
        <dbReference type="SAM" id="MobiDB-lite"/>
    </source>
</evidence>
<evidence type="ECO:0008006" key="5">
    <source>
        <dbReference type="Google" id="ProtNLM"/>
    </source>
</evidence>
<feature type="chain" id="PRO_5003108123" description="Secreted protein" evidence="2">
    <location>
        <begin position="26"/>
        <end position="168"/>
    </location>
</feature>
<dbReference type="OrthoDB" id="4426508at2"/>
<proteinExistence type="predicted"/>
<comment type="caution">
    <text evidence="3">The sequence shown here is derived from an EMBL/GenBank/DDBJ whole genome shotgun (WGS) entry which is preliminary data.</text>
</comment>
<dbReference type="RefSeq" id="WP_005289090.1">
    <property type="nucleotide sequence ID" value="NZ_CM000961.1"/>
</dbReference>
<dbReference type="PROSITE" id="PS51257">
    <property type="entry name" value="PROKAR_LIPOPROTEIN"/>
    <property type="match status" value="1"/>
</dbReference>
<sequence>MTTRSATHTLSTLVCAALLPLGLAACTEDAPLPEPAPSPETTTETVSEETEPETDDSSTTVTVSETEKSTDAAAAAEPAESPTGPCEWTPAEEGDIGDTISAYCDGQFAVIGKYRSDNVEYLHWDGNDWQPIEHDGRDPASNFKCYDHDKVREMGAPEEFVEKLTPCR</sequence>